<accession>A0A9P4LIX8</accession>
<evidence type="ECO:0000313" key="2">
    <source>
        <dbReference type="Proteomes" id="UP000799777"/>
    </source>
</evidence>
<dbReference type="EMBL" id="ML978233">
    <property type="protein sequence ID" value="KAF2027033.1"/>
    <property type="molecule type" value="Genomic_DNA"/>
</dbReference>
<proteinExistence type="predicted"/>
<comment type="caution">
    <text evidence="1">The sequence shown here is derived from an EMBL/GenBank/DDBJ whole genome shotgun (WGS) entry which is preliminary data.</text>
</comment>
<gene>
    <name evidence="1" type="ORF">EK21DRAFT_91918</name>
</gene>
<keyword evidence="2" id="KW-1185">Reference proteome</keyword>
<dbReference type="AlphaFoldDB" id="A0A9P4LIX8"/>
<name>A0A9P4LIX8_9PLEO</name>
<dbReference type="Proteomes" id="UP000799777">
    <property type="component" value="Unassembled WGS sequence"/>
</dbReference>
<protein>
    <submittedName>
        <fullName evidence="1">Uncharacterized protein</fullName>
    </submittedName>
</protein>
<evidence type="ECO:0000313" key="1">
    <source>
        <dbReference type="EMBL" id="KAF2027033.1"/>
    </source>
</evidence>
<organism evidence="1 2">
    <name type="scientific">Setomelanomma holmii</name>
    <dbReference type="NCBI Taxonomy" id="210430"/>
    <lineage>
        <taxon>Eukaryota</taxon>
        <taxon>Fungi</taxon>
        <taxon>Dikarya</taxon>
        <taxon>Ascomycota</taxon>
        <taxon>Pezizomycotina</taxon>
        <taxon>Dothideomycetes</taxon>
        <taxon>Pleosporomycetidae</taxon>
        <taxon>Pleosporales</taxon>
        <taxon>Pleosporineae</taxon>
        <taxon>Phaeosphaeriaceae</taxon>
        <taxon>Setomelanomma</taxon>
    </lineage>
</organism>
<reference evidence="1" key="1">
    <citation type="journal article" date="2020" name="Stud. Mycol.">
        <title>101 Dothideomycetes genomes: a test case for predicting lifestyles and emergence of pathogens.</title>
        <authorList>
            <person name="Haridas S."/>
            <person name="Albert R."/>
            <person name="Binder M."/>
            <person name="Bloem J."/>
            <person name="Labutti K."/>
            <person name="Salamov A."/>
            <person name="Andreopoulos B."/>
            <person name="Baker S."/>
            <person name="Barry K."/>
            <person name="Bills G."/>
            <person name="Bluhm B."/>
            <person name="Cannon C."/>
            <person name="Castanera R."/>
            <person name="Culley D."/>
            <person name="Daum C."/>
            <person name="Ezra D."/>
            <person name="Gonzalez J."/>
            <person name="Henrissat B."/>
            <person name="Kuo A."/>
            <person name="Liang C."/>
            <person name="Lipzen A."/>
            <person name="Lutzoni F."/>
            <person name="Magnuson J."/>
            <person name="Mondo S."/>
            <person name="Nolan M."/>
            <person name="Ohm R."/>
            <person name="Pangilinan J."/>
            <person name="Park H.-J."/>
            <person name="Ramirez L."/>
            <person name="Alfaro M."/>
            <person name="Sun H."/>
            <person name="Tritt A."/>
            <person name="Yoshinaga Y."/>
            <person name="Zwiers L.-H."/>
            <person name="Turgeon B."/>
            <person name="Goodwin S."/>
            <person name="Spatafora J."/>
            <person name="Crous P."/>
            <person name="Grigoriev I."/>
        </authorList>
    </citation>
    <scope>NUCLEOTIDE SEQUENCE</scope>
    <source>
        <strain evidence="1">CBS 110217</strain>
    </source>
</reference>
<sequence>MESSGVESVNVENPFVTSGCTKKTKPDDEVAAVGIYVGHHGHFRGSLCKIRLIDVDVGSVQRLGDSRYRSTLLCGKSSRFCLRVQTEWPQRSVRADEATHQGRKHAYEAPITSQSKRCKCRAWDLYASMVQSEWQVRSRFTGQVQVWLKRRRMSRLSASWRSQVNTVRCILSTSVCGYTSSAGSAALSTLKDSFSSLEC</sequence>